<comment type="caution">
    <text evidence="1">The sequence shown here is derived from an EMBL/GenBank/DDBJ whole genome shotgun (WGS) entry which is preliminary data.</text>
</comment>
<evidence type="ECO:0000313" key="1">
    <source>
        <dbReference type="EMBL" id="RDX96586.1"/>
    </source>
</evidence>
<proteinExistence type="predicted"/>
<dbReference type="Proteomes" id="UP000257109">
    <property type="component" value="Unassembled WGS sequence"/>
</dbReference>
<keyword evidence="2" id="KW-1185">Reference proteome</keyword>
<dbReference type="OrthoDB" id="1748863at2759"/>
<organism evidence="1 2">
    <name type="scientific">Mucuna pruriens</name>
    <name type="common">Velvet bean</name>
    <name type="synonym">Dolichos pruriens</name>
    <dbReference type="NCBI Taxonomy" id="157652"/>
    <lineage>
        <taxon>Eukaryota</taxon>
        <taxon>Viridiplantae</taxon>
        <taxon>Streptophyta</taxon>
        <taxon>Embryophyta</taxon>
        <taxon>Tracheophyta</taxon>
        <taxon>Spermatophyta</taxon>
        <taxon>Magnoliopsida</taxon>
        <taxon>eudicotyledons</taxon>
        <taxon>Gunneridae</taxon>
        <taxon>Pentapetalae</taxon>
        <taxon>rosids</taxon>
        <taxon>fabids</taxon>
        <taxon>Fabales</taxon>
        <taxon>Fabaceae</taxon>
        <taxon>Papilionoideae</taxon>
        <taxon>50 kb inversion clade</taxon>
        <taxon>NPAAA clade</taxon>
        <taxon>indigoferoid/millettioid clade</taxon>
        <taxon>Phaseoleae</taxon>
        <taxon>Mucuna</taxon>
    </lineage>
</organism>
<evidence type="ECO:0000313" key="2">
    <source>
        <dbReference type="Proteomes" id="UP000257109"/>
    </source>
</evidence>
<dbReference type="AlphaFoldDB" id="A0A371H1L9"/>
<reference evidence="1" key="1">
    <citation type="submission" date="2018-05" db="EMBL/GenBank/DDBJ databases">
        <title>Draft genome of Mucuna pruriens seed.</title>
        <authorList>
            <person name="Nnadi N.E."/>
            <person name="Vos R."/>
            <person name="Hasami M.H."/>
            <person name="Devisetty U.K."/>
            <person name="Aguiy J.C."/>
        </authorList>
    </citation>
    <scope>NUCLEOTIDE SEQUENCE [LARGE SCALE GENOMIC DNA]</scope>
    <source>
        <strain evidence="1">JCA_2017</strain>
    </source>
</reference>
<name>A0A371H1L9_MUCPR</name>
<protein>
    <submittedName>
        <fullName evidence="1">Uncharacterized protein</fullName>
    </submittedName>
</protein>
<dbReference type="EMBL" id="QJKJ01003850">
    <property type="protein sequence ID" value="RDX96586.1"/>
    <property type="molecule type" value="Genomic_DNA"/>
</dbReference>
<accession>A0A371H1L9</accession>
<sequence>MRLLQEQTSTAIILHHHASNDLAFSALSFDSFTQLLACQIFFYGSFSYYHKKKQQEIGASTSSDVTDAFAITTTSSNKRKGTKKDYPLCGHCGLLGHNQDHCYKFHGYPPIYKKNKVSSESVNQVSTPSTIPYF</sequence>
<gene>
    <name evidence="1" type="ORF">CR513_20723</name>
</gene>
<feature type="non-terminal residue" evidence="1">
    <location>
        <position position="1"/>
    </location>
</feature>